<dbReference type="AlphaFoldDB" id="A0A1H6XJ80"/>
<reference evidence="3" key="1">
    <citation type="submission" date="2016-10" db="EMBL/GenBank/DDBJ databases">
        <authorList>
            <person name="Varghese N."/>
            <person name="Submissions S."/>
        </authorList>
    </citation>
    <scope>NUCLEOTIDE SEQUENCE [LARGE SCALE GENOMIC DNA]</scope>
    <source>
        <strain evidence="3">CGMCC 1.6763</strain>
    </source>
</reference>
<dbReference type="InterPro" id="IPR005163">
    <property type="entry name" value="Tri_helical_YiiM-like"/>
</dbReference>
<dbReference type="OrthoDB" id="9786134at2"/>
<name>A0A1H6XJ80_9BACL</name>
<dbReference type="EMBL" id="FNZF01000002">
    <property type="protein sequence ID" value="SEJ29158.1"/>
    <property type="molecule type" value="Genomic_DNA"/>
</dbReference>
<dbReference type="PANTHER" id="PTHR30212:SF2">
    <property type="entry name" value="PROTEIN YIIM"/>
    <property type="match status" value="1"/>
</dbReference>
<dbReference type="Proteomes" id="UP000199200">
    <property type="component" value="Unassembled WGS sequence"/>
</dbReference>
<dbReference type="PANTHER" id="PTHR30212">
    <property type="entry name" value="PROTEIN YIIM"/>
    <property type="match status" value="1"/>
</dbReference>
<dbReference type="InterPro" id="IPR011037">
    <property type="entry name" value="Pyrv_Knase-like_insert_dom_sf"/>
</dbReference>
<dbReference type="InterPro" id="IPR052353">
    <property type="entry name" value="Benzoxazolinone_Detox_Enz"/>
</dbReference>
<dbReference type="Pfam" id="PF03473">
    <property type="entry name" value="MOSC"/>
    <property type="match status" value="1"/>
</dbReference>
<dbReference type="GO" id="GO:0030151">
    <property type="term" value="F:molybdenum ion binding"/>
    <property type="evidence" value="ECO:0007669"/>
    <property type="project" value="InterPro"/>
</dbReference>
<dbReference type="Pfam" id="PF03475">
    <property type="entry name" value="YiiM_3-alpha"/>
    <property type="match status" value="1"/>
</dbReference>
<organism evidence="2 3">
    <name type="scientific">Bhargavaea ginsengi</name>
    <dbReference type="NCBI Taxonomy" id="426757"/>
    <lineage>
        <taxon>Bacteria</taxon>
        <taxon>Bacillati</taxon>
        <taxon>Bacillota</taxon>
        <taxon>Bacilli</taxon>
        <taxon>Bacillales</taxon>
        <taxon>Caryophanaceae</taxon>
        <taxon>Bhargavaea</taxon>
    </lineage>
</organism>
<keyword evidence="3" id="KW-1185">Reference proteome</keyword>
<evidence type="ECO:0000259" key="1">
    <source>
        <dbReference type="PROSITE" id="PS51340"/>
    </source>
</evidence>
<evidence type="ECO:0000313" key="3">
    <source>
        <dbReference type="Proteomes" id="UP000199200"/>
    </source>
</evidence>
<evidence type="ECO:0000313" key="2">
    <source>
        <dbReference type="EMBL" id="SEJ29158.1"/>
    </source>
</evidence>
<dbReference type="Gene3D" id="2.40.33.20">
    <property type="entry name" value="PK beta-barrel domain-like"/>
    <property type="match status" value="1"/>
</dbReference>
<feature type="domain" description="MOSC" evidence="1">
    <location>
        <begin position="29"/>
        <end position="163"/>
    </location>
</feature>
<dbReference type="InterPro" id="IPR005302">
    <property type="entry name" value="MoCF_Sase_C"/>
</dbReference>
<dbReference type="GO" id="GO:0003824">
    <property type="term" value="F:catalytic activity"/>
    <property type="evidence" value="ECO:0007669"/>
    <property type="project" value="InterPro"/>
</dbReference>
<sequence>MNKLVHFSTGKPKTLELDDGKEMVSGIAKEKTEQAYLSRDGFAGDGVADTRHHGGRNRAVCIYSHEHYALWEREFGVTLPASAFGENLTVTGMTESEVHIGDVYRIGEALIQVTQSRVPCNTISRRLGIPMILPRIIETGFTGYLCRVIEEGMVRQDSEISRISVHPAGISVQEANDVYFRKYTDPTAVERVLSVEELAEKWREGLEKRAGLLKKQ</sequence>
<proteinExistence type="predicted"/>
<accession>A0A1H6XJ80</accession>
<dbReference type="SUPFAM" id="SSF50800">
    <property type="entry name" value="PK beta-barrel domain-like"/>
    <property type="match status" value="1"/>
</dbReference>
<gene>
    <name evidence="2" type="ORF">SAMN04488127_1518</name>
</gene>
<dbReference type="GO" id="GO:0030170">
    <property type="term" value="F:pyridoxal phosphate binding"/>
    <property type="evidence" value="ECO:0007669"/>
    <property type="project" value="InterPro"/>
</dbReference>
<dbReference type="PROSITE" id="PS51340">
    <property type="entry name" value="MOSC"/>
    <property type="match status" value="1"/>
</dbReference>
<dbReference type="RefSeq" id="WP_092051695.1">
    <property type="nucleotide sequence ID" value="NZ_FNZF01000002.1"/>
</dbReference>
<dbReference type="STRING" id="426757.SAMN04488127_1518"/>
<protein>
    <submittedName>
        <fullName evidence="2">MOSC domain-containing protein YiiM</fullName>
    </submittedName>
</protein>